<dbReference type="NCBIfam" id="NF045728">
    <property type="entry name" value="glycosyl_F510_1955"/>
    <property type="match status" value="1"/>
</dbReference>
<sequence>MGGSHVPLRTAAAAVMILAAAACGQSQPPARASGQDPGIGHVHGVGVDPADGAIYIAGHYGLFRVKDAESAERVAGRVQDHMGFTVVGPRTFLASGHPGDTSTAAPPHLGLIRTSDAGRTWTTVSEEGTADFHALQPAGDALYAFDSQSGRLRRSADGGQSWTPGAEEPMIDLAADLTTVYATTPDGLKVSRNGGMDFDRVANAPLLSHVESPAEDTLTGTGVDGRIHTSRDGGTTWQADGKLPGPASAFTAVDAQRLLAATDDGTVLESRDGGRTFSTVFRPANG</sequence>
<dbReference type="SUPFAM" id="SSF110296">
    <property type="entry name" value="Oligoxyloglucan reducing end-specific cellobiohydrolase"/>
    <property type="match status" value="1"/>
</dbReference>
<comment type="caution">
    <text evidence="1">The sequence shown here is derived from an EMBL/GenBank/DDBJ whole genome shotgun (WGS) entry which is preliminary data.</text>
</comment>
<dbReference type="Proteomes" id="UP001597368">
    <property type="component" value="Unassembled WGS sequence"/>
</dbReference>
<dbReference type="CDD" id="cd15482">
    <property type="entry name" value="Sialidase_non-viral"/>
    <property type="match status" value="1"/>
</dbReference>
<keyword evidence="2" id="KW-1185">Reference proteome</keyword>
<dbReference type="EMBL" id="JBHUFV010000050">
    <property type="protein sequence ID" value="MFD1936254.1"/>
    <property type="molecule type" value="Genomic_DNA"/>
</dbReference>
<gene>
    <name evidence="1" type="ORF">ACFSKW_32765</name>
</gene>
<reference evidence="2" key="1">
    <citation type="journal article" date="2019" name="Int. J. Syst. Evol. Microbiol.">
        <title>The Global Catalogue of Microorganisms (GCM) 10K type strain sequencing project: providing services to taxonomists for standard genome sequencing and annotation.</title>
        <authorList>
            <consortium name="The Broad Institute Genomics Platform"/>
            <consortium name="The Broad Institute Genome Sequencing Center for Infectious Disease"/>
            <person name="Wu L."/>
            <person name="Ma J."/>
        </authorList>
    </citation>
    <scope>NUCLEOTIDE SEQUENCE [LARGE SCALE GENOMIC DNA]</scope>
    <source>
        <strain evidence="2">ICMP 6774ER</strain>
    </source>
</reference>
<dbReference type="InterPro" id="IPR054817">
    <property type="entry name" value="Glycosyl_F510_1955-like"/>
</dbReference>
<organism evidence="1 2">
    <name type="scientific">Nonomuraea mangrovi</name>
    <dbReference type="NCBI Taxonomy" id="2316207"/>
    <lineage>
        <taxon>Bacteria</taxon>
        <taxon>Bacillati</taxon>
        <taxon>Actinomycetota</taxon>
        <taxon>Actinomycetes</taxon>
        <taxon>Streptosporangiales</taxon>
        <taxon>Streptosporangiaceae</taxon>
        <taxon>Nonomuraea</taxon>
    </lineage>
</organism>
<name>A0ABW4T7A6_9ACTN</name>
<protein>
    <submittedName>
        <fullName evidence="1">F510_1955 family glycosylhydrolase</fullName>
    </submittedName>
</protein>
<proteinExistence type="predicted"/>
<dbReference type="InterPro" id="IPR015943">
    <property type="entry name" value="WD40/YVTN_repeat-like_dom_sf"/>
</dbReference>
<accession>A0ABW4T7A6</accession>
<dbReference type="RefSeq" id="WP_379576366.1">
    <property type="nucleotide sequence ID" value="NZ_JBHUFV010000050.1"/>
</dbReference>
<evidence type="ECO:0000313" key="1">
    <source>
        <dbReference type="EMBL" id="MFD1936254.1"/>
    </source>
</evidence>
<dbReference type="Gene3D" id="2.130.10.10">
    <property type="entry name" value="YVTN repeat-like/Quinoprotein amine dehydrogenase"/>
    <property type="match status" value="2"/>
</dbReference>
<evidence type="ECO:0000313" key="2">
    <source>
        <dbReference type="Proteomes" id="UP001597368"/>
    </source>
</evidence>